<sequence length="319" mass="36976">MQSTHFHRTHQTRKSLHHVTHALAPTERPVLQTFWTGKHIGRLERACLQSYVNQGYTVHVYTYLPLDEFREHIPSHEHIHVIDARLILNEDQLFEYQGRAHQGKRSNAYSFLPFADLFRFTMLHKLGGNWMDLDIFLLKPIPAAIWNRDYVFSSERTIQKGAYKQKTPEIVDMGFIKVPGPGSELTTWILAHIPEKLLDLKTPFDYMNLYRKGIAACKLEKFVLPAKAFLPLNWWDVKEAFNTRGGSNAVCFPSKYGVDGFCVRSLRSPNVLGVHWFRAILRKRGLPYNTLKNRKTKSSLYETLIQQIEDEGGLPRNSI</sequence>
<dbReference type="Gene3D" id="3.90.550.20">
    <property type="match status" value="1"/>
</dbReference>
<proteinExistence type="predicted"/>
<accession>A0A6C0BK54</accession>
<dbReference type="Pfam" id="PF04488">
    <property type="entry name" value="Gly_transf_sug"/>
    <property type="match status" value="1"/>
</dbReference>
<evidence type="ECO:0008006" key="2">
    <source>
        <dbReference type="Google" id="ProtNLM"/>
    </source>
</evidence>
<reference evidence="1" key="1">
    <citation type="journal article" date="2020" name="Nature">
        <title>Giant virus diversity and host interactions through global metagenomics.</title>
        <authorList>
            <person name="Schulz F."/>
            <person name="Roux S."/>
            <person name="Paez-Espino D."/>
            <person name="Jungbluth S."/>
            <person name="Walsh D.A."/>
            <person name="Denef V.J."/>
            <person name="McMahon K.D."/>
            <person name="Konstantinidis K.T."/>
            <person name="Eloe-Fadrosh E.A."/>
            <person name="Kyrpides N.C."/>
            <person name="Woyke T."/>
        </authorList>
    </citation>
    <scope>NUCLEOTIDE SEQUENCE</scope>
    <source>
        <strain evidence="1">GVMAG-M-3300013006-15</strain>
    </source>
</reference>
<protein>
    <recommendedName>
        <fullName evidence="2">Alpha 1,4-glycosyltransferase domain-containing protein</fullName>
    </recommendedName>
</protein>
<dbReference type="InterPro" id="IPR029044">
    <property type="entry name" value="Nucleotide-diphossugar_trans"/>
</dbReference>
<dbReference type="SUPFAM" id="SSF53448">
    <property type="entry name" value="Nucleotide-diphospho-sugar transferases"/>
    <property type="match status" value="1"/>
</dbReference>
<dbReference type="EMBL" id="MN739163">
    <property type="protein sequence ID" value="QHS91788.1"/>
    <property type="molecule type" value="Genomic_DNA"/>
</dbReference>
<dbReference type="AlphaFoldDB" id="A0A6C0BK54"/>
<name>A0A6C0BK54_9ZZZZ</name>
<organism evidence="1">
    <name type="scientific">viral metagenome</name>
    <dbReference type="NCBI Taxonomy" id="1070528"/>
    <lineage>
        <taxon>unclassified sequences</taxon>
        <taxon>metagenomes</taxon>
        <taxon>organismal metagenomes</taxon>
    </lineage>
</organism>
<dbReference type="InterPro" id="IPR007577">
    <property type="entry name" value="GlycoTrfase_DXD_sugar-bd_CS"/>
</dbReference>
<evidence type="ECO:0000313" key="1">
    <source>
        <dbReference type="EMBL" id="QHS91788.1"/>
    </source>
</evidence>